<feature type="repeat" description="PPR" evidence="2">
    <location>
        <begin position="872"/>
        <end position="908"/>
    </location>
</feature>
<dbReference type="Pfam" id="PF13812">
    <property type="entry name" value="PPR_3"/>
    <property type="match status" value="2"/>
</dbReference>
<dbReference type="PhylomeDB" id="A0A0K6S993"/>
<gene>
    <name evidence="5" type="ORF">Cvel_27280.t2.CR1</name>
</gene>
<feature type="compositionally biased region" description="Basic and acidic residues" evidence="3">
    <location>
        <begin position="40"/>
        <end position="56"/>
    </location>
</feature>
<dbReference type="EMBL" id="CDMZ01002607">
    <property type="protein sequence ID" value="CUC10089.1"/>
    <property type="molecule type" value="Genomic_DNA"/>
</dbReference>
<dbReference type="VEuPathDB" id="CryptoDB:Cvel_27280"/>
<sequence length="1103" mass="124364">MSPRLPRSSSWAGETNHSRTRKSASTRHGRRSNGTMASDSSREGRSDHPRHLDVCRPSRRRQPLEGDGGLPFGWQRRNSGGAESDFGDGRGSVSEWYAAELQQVVNDRSCGYHQVMNLFFEIKSRGVALDEEHFGSLLFVLEDAAVGGDLQFVLDVLSEMQVSRVPVTVSAACAFFSAVQRAKHTCPIESIMKVYRLARSQGVRHDEKGELLEGVIQALTNVEMPDGSTGTPWREALSIFWELREEGEVPKKFVYEKILDFMLKTKNGGLLHLALHLFDQMRQDGIAVNSCVPYRTLIEIMENGSDVHANTWRKALELFEELKENLLRPDERTYSSLVRQLVNAGERELVLDVLEEMREAGEIPSARYLGGPVLLKLLSKEEVARLFGAEAEMQKRERLHRERREAGHYFFRIQRALWSRGPLGASSSSSASSGGGEEAVRLLEEMVVRRVRRFKWIYLEVLKGLSMTRTGSQWELALKVFGRMKADGTKLDARCYAALLRNMERARERSEDENGMRPSPSPFSSLTVFDGLGGSGPSYRSASQWERSLEIWEEMKRDGVLPSVEVYNCLISTMAKAKEGSKWNTALELFAEMKEAGLQPNRITYNALFSALEKAPPPHGSEWEKALSLFETMKAEGVKASSGTFTLLISAMEKARPSSEWVRAEELFTEMKEKNIQPSTHTYNSLIRSLANVPAGSSHWVLALHYFEEMKEEGVPRDLYTYKAIIYALARAEGGGEFDLALRICRESEEDGVRLTLPVYNFLLRLLEWTGNGSRWREALRVMDEMRLKKVRPCTFTYNLLLACLAKAGGKGEGQWMVSLGVFEEMKAEGIAPDANTFAALIFGLASRAGGCEWERAKALWEEMKLRRCALSVGSFNSMIAAAAWSESCRWREGLRLLEELLNSGLLPTRRTSRFVDSCLRRAELDRGVAVFRESRSSTLARLRDLLMLLIQEGRTKEGVTFSFCADEWIREFEEEGFGACAEVGVRREEGCVRGGASPSSLSLHGRERVRAGSSSSFVRPYRKRRRRVHGGSSVKLVCMEDLWAVDSSDERIWGVDRDDMEEFLENHNSDQEGLDIDIRDVLAERLDRGFTEASGLIMDPPR</sequence>
<keyword evidence="1" id="KW-0677">Repeat</keyword>
<dbReference type="AlphaFoldDB" id="A0A0K6S993"/>
<dbReference type="PANTHER" id="PTHR47447">
    <property type="entry name" value="OS03G0856100 PROTEIN"/>
    <property type="match status" value="1"/>
</dbReference>
<feature type="repeat" description="PPR" evidence="2">
    <location>
        <begin position="601"/>
        <end position="640"/>
    </location>
</feature>
<feature type="domain" description="PROP1-like PPR" evidence="4">
    <location>
        <begin position="272"/>
        <end position="395"/>
    </location>
</feature>
<dbReference type="InterPro" id="IPR033443">
    <property type="entry name" value="PROP1-like_PPR_dom"/>
</dbReference>
<dbReference type="InterPro" id="IPR011990">
    <property type="entry name" value="TPR-like_helical_dom_sf"/>
</dbReference>
<accession>A0A0K6S993</accession>
<feature type="region of interest" description="Disordered" evidence="3">
    <location>
        <begin position="1"/>
        <end position="87"/>
    </location>
</feature>
<evidence type="ECO:0000313" key="5">
    <source>
        <dbReference type="EMBL" id="CUC10089.1"/>
    </source>
</evidence>
<evidence type="ECO:0000256" key="2">
    <source>
        <dbReference type="PROSITE-ProRule" id="PRU00708"/>
    </source>
</evidence>
<organism evidence="5">
    <name type="scientific">Chromera velia CCMP2878</name>
    <dbReference type="NCBI Taxonomy" id="1169474"/>
    <lineage>
        <taxon>Eukaryota</taxon>
        <taxon>Sar</taxon>
        <taxon>Alveolata</taxon>
        <taxon>Colpodellida</taxon>
        <taxon>Chromeraceae</taxon>
        <taxon>Chromera</taxon>
    </lineage>
</organism>
<feature type="compositionally biased region" description="Basic residues" evidence="3">
    <location>
        <begin position="18"/>
        <end position="31"/>
    </location>
</feature>
<feature type="repeat" description="PPR" evidence="2">
    <location>
        <begin position="641"/>
        <end position="678"/>
    </location>
</feature>
<dbReference type="Pfam" id="PF17177">
    <property type="entry name" value="PPR_long"/>
    <property type="match status" value="2"/>
</dbReference>
<dbReference type="InterPro" id="IPR002885">
    <property type="entry name" value="PPR_rpt"/>
</dbReference>
<dbReference type="PANTHER" id="PTHR47447:SF17">
    <property type="entry name" value="OS12G0638900 PROTEIN"/>
    <property type="match status" value="1"/>
</dbReference>
<evidence type="ECO:0000256" key="1">
    <source>
        <dbReference type="ARBA" id="ARBA00022737"/>
    </source>
</evidence>
<dbReference type="Gene3D" id="1.25.40.10">
    <property type="entry name" value="Tetratricopeptide repeat domain"/>
    <property type="match status" value="6"/>
</dbReference>
<feature type="repeat" description="PPR" evidence="2">
    <location>
        <begin position="679"/>
        <end position="717"/>
    </location>
</feature>
<evidence type="ECO:0000256" key="3">
    <source>
        <dbReference type="SAM" id="MobiDB-lite"/>
    </source>
</evidence>
<dbReference type="NCBIfam" id="TIGR00756">
    <property type="entry name" value="PPR"/>
    <property type="match status" value="2"/>
</dbReference>
<feature type="repeat" description="PPR" evidence="2">
    <location>
        <begin position="563"/>
        <end position="600"/>
    </location>
</feature>
<feature type="repeat" description="PPR" evidence="2">
    <location>
        <begin position="330"/>
        <end position="364"/>
    </location>
</feature>
<name>A0A0K6S993_9ALVE</name>
<dbReference type="PROSITE" id="PS51375">
    <property type="entry name" value="PPR"/>
    <property type="match status" value="7"/>
</dbReference>
<reference evidence="5" key="1">
    <citation type="submission" date="2014-11" db="EMBL/GenBank/DDBJ databases">
        <title>Molecular phylogeny of cliff fern family Woodsiaceae with morphological implications.</title>
        <authorList>
            <person name="Shao Y.-Z."/>
            <person name="Wei R."/>
            <person name="Zhang X.-C."/>
        </authorList>
    </citation>
    <scope>NUCLEOTIDE SEQUENCE</scope>
</reference>
<feature type="domain" description="PROP1-like PPR" evidence="4">
    <location>
        <begin position="624"/>
        <end position="774"/>
    </location>
</feature>
<proteinExistence type="predicted"/>
<feature type="repeat" description="PPR" evidence="2">
    <location>
        <begin position="834"/>
        <end position="871"/>
    </location>
</feature>
<protein>
    <recommendedName>
        <fullName evidence="4">PROP1-like PPR domain-containing protein</fullName>
    </recommendedName>
</protein>
<evidence type="ECO:0000259" key="4">
    <source>
        <dbReference type="Pfam" id="PF17177"/>
    </source>
</evidence>